<reference evidence="1 2" key="1">
    <citation type="submission" date="2020-06" db="EMBL/GenBank/DDBJ databases">
        <title>Transcriptomic and genomic resources for Thalictrum thalictroides and T. hernandezii: Facilitating candidate gene discovery in an emerging model plant lineage.</title>
        <authorList>
            <person name="Arias T."/>
            <person name="Riano-Pachon D.M."/>
            <person name="Di Stilio V.S."/>
        </authorList>
    </citation>
    <scope>NUCLEOTIDE SEQUENCE [LARGE SCALE GENOMIC DNA]</scope>
    <source>
        <strain evidence="2">cv. WT478/WT964</strain>
        <tissue evidence="1">Leaves</tissue>
    </source>
</reference>
<evidence type="ECO:0000313" key="1">
    <source>
        <dbReference type="EMBL" id="KAF5187208.1"/>
    </source>
</evidence>
<gene>
    <name evidence="1" type="ORF">FRX31_023206</name>
</gene>
<proteinExistence type="predicted"/>
<keyword evidence="2" id="KW-1185">Reference proteome</keyword>
<dbReference type="Proteomes" id="UP000554482">
    <property type="component" value="Unassembled WGS sequence"/>
</dbReference>
<organism evidence="1 2">
    <name type="scientific">Thalictrum thalictroides</name>
    <name type="common">Rue-anemone</name>
    <name type="synonym">Anemone thalictroides</name>
    <dbReference type="NCBI Taxonomy" id="46969"/>
    <lineage>
        <taxon>Eukaryota</taxon>
        <taxon>Viridiplantae</taxon>
        <taxon>Streptophyta</taxon>
        <taxon>Embryophyta</taxon>
        <taxon>Tracheophyta</taxon>
        <taxon>Spermatophyta</taxon>
        <taxon>Magnoliopsida</taxon>
        <taxon>Ranunculales</taxon>
        <taxon>Ranunculaceae</taxon>
        <taxon>Thalictroideae</taxon>
        <taxon>Thalictrum</taxon>
    </lineage>
</organism>
<dbReference type="AlphaFoldDB" id="A0A7J6VRK0"/>
<sequence>MLLDIEDDATWYSADSKDEDAVKSSTYRTGKECLYCLSLSGEDTFFFCCISGFASLFGCSRVTEKSCSTRCIHSNCKRLSRFARAIPEAGATGPGLSNG</sequence>
<dbReference type="EMBL" id="JABWDY010028295">
    <property type="protein sequence ID" value="KAF5187208.1"/>
    <property type="molecule type" value="Genomic_DNA"/>
</dbReference>
<evidence type="ECO:0000313" key="2">
    <source>
        <dbReference type="Proteomes" id="UP000554482"/>
    </source>
</evidence>
<name>A0A7J6VRK0_THATH</name>
<protein>
    <submittedName>
        <fullName evidence="1">Uncharacterized protein</fullName>
    </submittedName>
</protein>
<comment type="caution">
    <text evidence="1">The sequence shown here is derived from an EMBL/GenBank/DDBJ whole genome shotgun (WGS) entry which is preliminary data.</text>
</comment>
<accession>A0A7J6VRK0</accession>